<dbReference type="GO" id="GO:0018580">
    <property type="term" value="F:nitronate monooxygenase activity"/>
    <property type="evidence" value="ECO:0007669"/>
    <property type="project" value="InterPro"/>
</dbReference>
<evidence type="ECO:0000256" key="1">
    <source>
        <dbReference type="ARBA" id="ARBA00022630"/>
    </source>
</evidence>
<keyword evidence="4" id="KW-0503">Monooxygenase</keyword>
<accession>A0AAQ3MAI6</accession>
<evidence type="ECO:0000313" key="5">
    <source>
        <dbReference type="Proteomes" id="UP001303373"/>
    </source>
</evidence>
<dbReference type="InterPro" id="IPR013785">
    <property type="entry name" value="Aldolase_TIM"/>
</dbReference>
<reference evidence="4 5" key="1">
    <citation type="submission" date="2023-11" db="EMBL/GenBank/DDBJ databases">
        <title>An acidophilic fungus is an integral part of prey digestion in a carnivorous sundew plant.</title>
        <authorList>
            <person name="Tsai I.J."/>
        </authorList>
    </citation>
    <scope>NUCLEOTIDE SEQUENCE [LARGE SCALE GENOMIC DNA]</scope>
    <source>
        <strain evidence="4">169a</strain>
    </source>
</reference>
<keyword evidence="1" id="KW-0285">Flavoprotein</keyword>
<protein>
    <submittedName>
        <fullName evidence="4">Nitronate monooxygenase</fullName>
    </submittedName>
</protein>
<dbReference type="InterPro" id="IPR004136">
    <property type="entry name" value="NMO"/>
</dbReference>
<proteinExistence type="predicted"/>
<gene>
    <name evidence="4" type="ORF">R9X50_00668100</name>
</gene>
<dbReference type="Gene3D" id="3.20.20.70">
    <property type="entry name" value="Aldolase class I"/>
    <property type="match status" value="1"/>
</dbReference>
<dbReference type="CDD" id="cd04730">
    <property type="entry name" value="NPD_like"/>
    <property type="match status" value="1"/>
</dbReference>
<keyword evidence="2" id="KW-0288">FMN</keyword>
<keyword evidence="5" id="KW-1185">Reference proteome</keyword>
<keyword evidence="3" id="KW-0560">Oxidoreductase</keyword>
<name>A0AAQ3MAI6_9PEZI</name>
<dbReference type="SUPFAM" id="SSF51412">
    <property type="entry name" value="Inosine monophosphate dehydrogenase (IMPDH)"/>
    <property type="match status" value="1"/>
</dbReference>
<evidence type="ECO:0000256" key="3">
    <source>
        <dbReference type="ARBA" id="ARBA00023002"/>
    </source>
</evidence>
<dbReference type="Pfam" id="PF03060">
    <property type="entry name" value="NMO"/>
    <property type="match status" value="1"/>
</dbReference>
<dbReference type="PANTHER" id="PTHR32332">
    <property type="entry name" value="2-NITROPROPANE DIOXYGENASE"/>
    <property type="match status" value="1"/>
</dbReference>
<organism evidence="4 5">
    <name type="scientific">Acrodontium crateriforme</name>
    <dbReference type="NCBI Taxonomy" id="150365"/>
    <lineage>
        <taxon>Eukaryota</taxon>
        <taxon>Fungi</taxon>
        <taxon>Dikarya</taxon>
        <taxon>Ascomycota</taxon>
        <taxon>Pezizomycotina</taxon>
        <taxon>Dothideomycetes</taxon>
        <taxon>Dothideomycetidae</taxon>
        <taxon>Mycosphaerellales</taxon>
        <taxon>Teratosphaeriaceae</taxon>
        <taxon>Acrodontium</taxon>
    </lineage>
</organism>
<dbReference type="PANTHER" id="PTHR32332:SF34">
    <property type="entry name" value="2-NITROPROPANE DIOXYGENASE FAMILY, PUTATIVE-RELATED"/>
    <property type="match status" value="1"/>
</dbReference>
<evidence type="ECO:0000256" key="2">
    <source>
        <dbReference type="ARBA" id="ARBA00022643"/>
    </source>
</evidence>
<dbReference type="EMBL" id="CP138590">
    <property type="protein sequence ID" value="WPH03798.1"/>
    <property type="molecule type" value="Genomic_DNA"/>
</dbReference>
<sequence>MASPQSDWAKIYPWTKAPVICNGPMRLIALAPLATAVSAAGGIGFLGAGSDASTLSSMLSATRDEIAKCPNLAQYMETANILPVGVGFLLWAGEDLLQAALPILEEYQPAAVWLFAPSEPSQPKRWCDELRRVTRGRTQLWMQIGTVAAALAAVRDAKPDVLVIQAVDAGGHGLQYGSGLVSLVPEVHDRISEFCAENGQKMPLLVTAGGIMDSRGAAASLILGASGVCMGTRYLCSHEAEIAKGYQNAVLAASDGGVSTARSKLYDSLRGTSDWPKEYGGRGVLNASWHDAQSGMTFEENKKLYDQAMERGNEGWIGDKARLTTYAGSGVGLVNEVQGAGIITTEVRQGAKRLLKIT</sequence>
<evidence type="ECO:0000313" key="4">
    <source>
        <dbReference type="EMBL" id="WPH03798.1"/>
    </source>
</evidence>
<dbReference type="Proteomes" id="UP001303373">
    <property type="component" value="Chromosome 11"/>
</dbReference>
<dbReference type="AlphaFoldDB" id="A0AAQ3MAI6"/>